<accession>A0AAJ7JG83</accession>
<evidence type="ECO:0000256" key="6">
    <source>
        <dbReference type="ARBA" id="ARBA00023136"/>
    </source>
</evidence>
<dbReference type="GO" id="GO:0005044">
    <property type="term" value="F:scavenger receptor activity"/>
    <property type="evidence" value="ECO:0007669"/>
    <property type="project" value="TreeGrafter"/>
</dbReference>
<dbReference type="InterPro" id="IPR002159">
    <property type="entry name" value="CD36_fam"/>
</dbReference>
<comment type="similarity">
    <text evidence="2">Belongs to the CD36 family.</text>
</comment>
<dbReference type="InterPro" id="IPR005428">
    <property type="entry name" value="CD36/SCARB1/SNMP1"/>
</dbReference>
<dbReference type="Proteomes" id="UP000694925">
    <property type="component" value="Unplaced"/>
</dbReference>
<feature type="transmembrane region" description="Helical" evidence="12">
    <location>
        <begin position="73"/>
        <end position="93"/>
    </location>
</feature>
<feature type="region of interest" description="Disordered" evidence="11">
    <location>
        <begin position="576"/>
        <end position="596"/>
    </location>
</feature>
<keyword evidence="6 12" id="KW-0472">Membrane</keyword>
<keyword evidence="4 12" id="KW-0812">Transmembrane</keyword>
<feature type="disulfide bond" evidence="10">
    <location>
        <begin position="311"/>
        <end position="380"/>
    </location>
</feature>
<evidence type="ECO:0000256" key="10">
    <source>
        <dbReference type="PIRSR" id="PIRSR605428-52"/>
    </source>
</evidence>
<dbReference type="GO" id="GO:0005737">
    <property type="term" value="C:cytoplasm"/>
    <property type="evidence" value="ECO:0007669"/>
    <property type="project" value="TreeGrafter"/>
</dbReference>
<evidence type="ECO:0000256" key="9">
    <source>
        <dbReference type="ARBA" id="ARBA00023180"/>
    </source>
</evidence>
<feature type="transmembrane region" description="Helical" evidence="12">
    <location>
        <begin position="508"/>
        <end position="530"/>
    </location>
</feature>
<evidence type="ECO:0000256" key="7">
    <source>
        <dbReference type="ARBA" id="ARBA00023157"/>
    </source>
</evidence>
<keyword evidence="3" id="KW-1003">Cell membrane</keyword>
<keyword evidence="9" id="KW-0325">Glycoprotein</keyword>
<evidence type="ECO:0000256" key="4">
    <source>
        <dbReference type="ARBA" id="ARBA00022692"/>
    </source>
</evidence>
<gene>
    <name evidence="14" type="primary">LOC108632537</name>
</gene>
<dbReference type="Pfam" id="PF01130">
    <property type="entry name" value="CD36"/>
    <property type="match status" value="1"/>
</dbReference>
<evidence type="ECO:0000256" key="5">
    <source>
        <dbReference type="ARBA" id="ARBA00022989"/>
    </source>
</evidence>
<dbReference type="PANTHER" id="PTHR11923:SF67">
    <property type="entry name" value="RE68569P"/>
    <property type="match status" value="1"/>
</dbReference>
<dbReference type="GeneID" id="108632537"/>
<keyword evidence="7 10" id="KW-1015">Disulfide bond</keyword>
<keyword evidence="5 12" id="KW-1133">Transmembrane helix</keyword>
<evidence type="ECO:0000256" key="11">
    <source>
        <dbReference type="SAM" id="MobiDB-lite"/>
    </source>
</evidence>
<proteinExistence type="inferred from homology"/>
<dbReference type="RefSeq" id="XP_017892677.1">
    <property type="nucleotide sequence ID" value="XM_018037188.2"/>
</dbReference>
<sequence>MKDYFKRICSRFTGRRYSSVSVNQNQSDSSESEEMTIAEKTSNLRRKSSIVVNRFFNELPMHVDTRPKCSRSIFILMTLGFLSLTTGCILFFFQPYELLFKLKVMFGPGGEIFEMWRKPDVELYLKVYLFNVTNPEEYLSGKESKLRFQEVGPYVYKEAFEHKDVHFNDNGTVTAILHHPLTYIPEMSNGTEEDEVVMPHIALLSITNVMRDAAYFTRLGLNLLIRNTDTQPLARMTAREFMFGYESTLVTLGNKMWPSWIKFDKVGLIDRMYDFDGEYENVYTGENDIRMTGLIEKYKGDENLPQWTGKCANVKGASDGVKFPSYIEPNDTILFFRKSLCRSASMTRIGEKVITGLETYKYKFIENILDNGAYNPENKCFCRHGVCLPPGLIDVTDCYYGFPIALSYPHFYKGDPSLLEAVEGLNPAADLHESYAYIQPKSGLPVKLAFRFQINMVLRDIEHMARVEKFGNLVLPMLWFEIGMYELPTSMVVRFWLYLNALPVAENILSYILLLTGLVLILLSIHRLFLYNPKKLMSSRKWLDSEMKNQTLQFLDRRMSKVKEMDTYYSSLLEPKHGNNTATGESQDVSLKEDIV</sequence>
<name>A0AAJ7JG83_9HYME</name>
<dbReference type="AlphaFoldDB" id="A0AAJ7JG83"/>
<organism evidence="13 14">
    <name type="scientific">Ceratina calcarata</name>
    <dbReference type="NCBI Taxonomy" id="156304"/>
    <lineage>
        <taxon>Eukaryota</taxon>
        <taxon>Metazoa</taxon>
        <taxon>Ecdysozoa</taxon>
        <taxon>Arthropoda</taxon>
        <taxon>Hexapoda</taxon>
        <taxon>Insecta</taxon>
        <taxon>Pterygota</taxon>
        <taxon>Neoptera</taxon>
        <taxon>Endopterygota</taxon>
        <taxon>Hymenoptera</taxon>
        <taxon>Apocrita</taxon>
        <taxon>Aculeata</taxon>
        <taxon>Apoidea</taxon>
        <taxon>Anthophila</taxon>
        <taxon>Apidae</taxon>
        <taxon>Ceratina</taxon>
        <taxon>Zadontomerus</taxon>
    </lineage>
</organism>
<evidence type="ECO:0000256" key="2">
    <source>
        <dbReference type="ARBA" id="ARBA00010532"/>
    </source>
</evidence>
<evidence type="ECO:0000313" key="13">
    <source>
        <dbReference type="Proteomes" id="UP000694925"/>
    </source>
</evidence>
<protein>
    <submittedName>
        <fullName evidence="14">Scavenger receptor class B member 1-like</fullName>
    </submittedName>
</protein>
<feature type="compositionally biased region" description="Polar residues" evidence="11">
    <location>
        <begin position="578"/>
        <end position="589"/>
    </location>
</feature>
<dbReference type="KEGG" id="ccal:108632537"/>
<dbReference type="PRINTS" id="PR01609">
    <property type="entry name" value="CD36FAMILY"/>
</dbReference>
<dbReference type="PANTHER" id="PTHR11923">
    <property type="entry name" value="SCAVENGER RECEPTOR CLASS B TYPE-1 SR-B1"/>
    <property type="match status" value="1"/>
</dbReference>
<evidence type="ECO:0000256" key="1">
    <source>
        <dbReference type="ARBA" id="ARBA00004651"/>
    </source>
</evidence>
<feature type="disulfide bond" evidence="10">
    <location>
        <begin position="341"/>
        <end position="398"/>
    </location>
</feature>
<comment type="subcellular location">
    <subcellularLocation>
        <location evidence="1">Cell membrane</location>
        <topology evidence="1">Multi-pass membrane protein</topology>
    </subcellularLocation>
</comment>
<dbReference type="GO" id="GO:0005886">
    <property type="term" value="C:plasma membrane"/>
    <property type="evidence" value="ECO:0007669"/>
    <property type="project" value="UniProtKB-SubCell"/>
</dbReference>
<keyword evidence="13" id="KW-1185">Reference proteome</keyword>
<reference evidence="14" key="1">
    <citation type="submission" date="2025-08" db="UniProtKB">
        <authorList>
            <consortium name="RefSeq"/>
        </authorList>
    </citation>
    <scope>IDENTIFICATION</scope>
    <source>
        <tissue evidence="14">Whole body</tissue>
    </source>
</reference>
<evidence type="ECO:0000256" key="3">
    <source>
        <dbReference type="ARBA" id="ARBA00022475"/>
    </source>
</evidence>
<dbReference type="PRINTS" id="PR01610">
    <property type="entry name" value="CD36ANTIGEN"/>
</dbReference>
<evidence type="ECO:0000256" key="12">
    <source>
        <dbReference type="SAM" id="Phobius"/>
    </source>
</evidence>
<feature type="disulfide bond" evidence="10">
    <location>
        <begin position="382"/>
        <end position="387"/>
    </location>
</feature>
<keyword evidence="8" id="KW-0675">Receptor</keyword>
<evidence type="ECO:0000256" key="8">
    <source>
        <dbReference type="ARBA" id="ARBA00023170"/>
    </source>
</evidence>
<evidence type="ECO:0000313" key="14">
    <source>
        <dbReference type="RefSeq" id="XP_017892677.1"/>
    </source>
</evidence>